<keyword evidence="5" id="KW-0723">Serine/threonine-protein kinase</keyword>
<dbReference type="OMA" id="QNCFRTT"/>
<reference evidence="24 25" key="1">
    <citation type="submission" date="2017-09" db="EMBL/GenBank/DDBJ databases">
        <authorList>
            <consortium name="International Durum Wheat Genome Sequencing Consortium (IDWGSC)"/>
            <person name="Milanesi L."/>
        </authorList>
    </citation>
    <scope>NUCLEOTIDE SEQUENCE [LARGE SCALE GENOMIC DNA]</scope>
    <source>
        <strain evidence="25">cv. Svevo</strain>
    </source>
</reference>
<keyword evidence="11 20" id="KW-0547">Nucleotide-binding</keyword>
<dbReference type="SMART" id="SM00220">
    <property type="entry name" value="S_TKc"/>
    <property type="match status" value="1"/>
</dbReference>
<dbReference type="EMBL" id="LT934122">
    <property type="protein sequence ID" value="VAI60416.1"/>
    <property type="molecule type" value="Genomic_DNA"/>
</dbReference>
<evidence type="ECO:0000256" key="10">
    <source>
        <dbReference type="ARBA" id="ARBA00022737"/>
    </source>
</evidence>
<dbReference type="InterPro" id="IPR001611">
    <property type="entry name" value="Leu-rich_rpt"/>
</dbReference>
<proteinExistence type="inferred from homology"/>
<evidence type="ECO:0000256" key="6">
    <source>
        <dbReference type="ARBA" id="ARBA00022614"/>
    </source>
</evidence>
<dbReference type="InterPro" id="IPR032675">
    <property type="entry name" value="LRR_dom_sf"/>
</dbReference>
<comment type="subcellular location">
    <subcellularLocation>
        <location evidence="1">Cell membrane</location>
        <topology evidence="1">Single-pass membrane protein</topology>
    </subcellularLocation>
</comment>
<evidence type="ECO:0000256" key="16">
    <source>
        <dbReference type="ARBA" id="ARBA00023170"/>
    </source>
</evidence>
<evidence type="ECO:0000256" key="18">
    <source>
        <dbReference type="ARBA" id="ARBA00047899"/>
    </source>
</evidence>
<dbReference type="SUPFAM" id="SSF52058">
    <property type="entry name" value="L domain-like"/>
    <property type="match status" value="1"/>
</dbReference>
<keyword evidence="25" id="KW-1185">Reference proteome</keyword>
<dbReference type="InterPro" id="IPR001245">
    <property type="entry name" value="Ser-Thr/Tyr_kinase_cat_dom"/>
</dbReference>
<evidence type="ECO:0000256" key="4">
    <source>
        <dbReference type="ARBA" id="ARBA00022475"/>
    </source>
</evidence>
<keyword evidence="12" id="KW-0418">Kinase</keyword>
<evidence type="ECO:0000259" key="23">
    <source>
        <dbReference type="PROSITE" id="PS50011"/>
    </source>
</evidence>
<dbReference type="InterPro" id="IPR000719">
    <property type="entry name" value="Prot_kinase_dom"/>
</dbReference>
<dbReference type="InterPro" id="IPR008271">
    <property type="entry name" value="Ser/Thr_kinase_AS"/>
</dbReference>
<dbReference type="InterPro" id="IPR017441">
    <property type="entry name" value="Protein_kinase_ATP_BS"/>
</dbReference>
<dbReference type="EC" id="2.7.11.1" evidence="3"/>
<keyword evidence="13 20" id="KW-0067">ATP-binding</keyword>
<dbReference type="Gene3D" id="3.80.10.10">
    <property type="entry name" value="Ribonuclease Inhibitor"/>
    <property type="match status" value="1"/>
</dbReference>
<feature type="chain" id="PRO_5040115835" description="non-specific serine/threonine protein kinase" evidence="22">
    <location>
        <begin position="24"/>
        <end position="605"/>
    </location>
</feature>
<evidence type="ECO:0000256" key="5">
    <source>
        <dbReference type="ARBA" id="ARBA00022527"/>
    </source>
</evidence>
<dbReference type="GO" id="GO:0005524">
    <property type="term" value="F:ATP binding"/>
    <property type="evidence" value="ECO:0007669"/>
    <property type="project" value="UniProtKB-UniRule"/>
</dbReference>
<name>A0A9R1BDC4_TRITD</name>
<dbReference type="FunFam" id="3.30.200.20:FF:000015">
    <property type="entry name" value="Somatic embryogenesis receptor kinase 1"/>
    <property type="match status" value="1"/>
</dbReference>
<keyword evidence="6" id="KW-0433">Leucine-rich repeat</keyword>
<evidence type="ECO:0000256" key="9">
    <source>
        <dbReference type="ARBA" id="ARBA00022729"/>
    </source>
</evidence>
<dbReference type="InterPro" id="IPR011009">
    <property type="entry name" value="Kinase-like_dom_sf"/>
</dbReference>
<dbReference type="PROSITE" id="PS00107">
    <property type="entry name" value="PROTEIN_KINASE_ATP"/>
    <property type="match status" value="1"/>
</dbReference>
<evidence type="ECO:0000256" key="3">
    <source>
        <dbReference type="ARBA" id="ARBA00012513"/>
    </source>
</evidence>
<evidence type="ECO:0000256" key="2">
    <source>
        <dbReference type="ARBA" id="ARBA00008684"/>
    </source>
</evidence>
<comment type="catalytic activity">
    <reaction evidence="19">
        <text>L-seryl-[protein] + ATP = O-phospho-L-seryl-[protein] + ADP + H(+)</text>
        <dbReference type="Rhea" id="RHEA:17989"/>
        <dbReference type="Rhea" id="RHEA-COMP:9863"/>
        <dbReference type="Rhea" id="RHEA-COMP:11604"/>
        <dbReference type="ChEBI" id="CHEBI:15378"/>
        <dbReference type="ChEBI" id="CHEBI:29999"/>
        <dbReference type="ChEBI" id="CHEBI:30616"/>
        <dbReference type="ChEBI" id="CHEBI:83421"/>
        <dbReference type="ChEBI" id="CHEBI:456216"/>
        <dbReference type="EC" id="2.7.11.1"/>
    </reaction>
</comment>
<keyword evidence="8 21" id="KW-0812">Transmembrane</keyword>
<evidence type="ECO:0000256" key="14">
    <source>
        <dbReference type="ARBA" id="ARBA00022989"/>
    </source>
</evidence>
<dbReference type="Pfam" id="PF08263">
    <property type="entry name" value="LRRNT_2"/>
    <property type="match status" value="1"/>
</dbReference>
<evidence type="ECO:0000256" key="12">
    <source>
        <dbReference type="ARBA" id="ARBA00022777"/>
    </source>
</evidence>
<evidence type="ECO:0000313" key="24">
    <source>
        <dbReference type="EMBL" id="VAI60416.1"/>
    </source>
</evidence>
<evidence type="ECO:0000256" key="8">
    <source>
        <dbReference type="ARBA" id="ARBA00022692"/>
    </source>
</evidence>
<keyword evidence="15 21" id="KW-0472">Membrane</keyword>
<dbReference type="Pfam" id="PF00560">
    <property type="entry name" value="LRR_1"/>
    <property type="match status" value="3"/>
</dbReference>
<dbReference type="PROSITE" id="PS00108">
    <property type="entry name" value="PROTEIN_KINASE_ST"/>
    <property type="match status" value="1"/>
</dbReference>
<organism evidence="24 25">
    <name type="scientific">Triticum turgidum subsp. durum</name>
    <name type="common">Durum wheat</name>
    <name type="synonym">Triticum durum</name>
    <dbReference type="NCBI Taxonomy" id="4567"/>
    <lineage>
        <taxon>Eukaryota</taxon>
        <taxon>Viridiplantae</taxon>
        <taxon>Streptophyta</taxon>
        <taxon>Embryophyta</taxon>
        <taxon>Tracheophyta</taxon>
        <taxon>Spermatophyta</taxon>
        <taxon>Magnoliopsida</taxon>
        <taxon>Liliopsida</taxon>
        <taxon>Poales</taxon>
        <taxon>Poaceae</taxon>
        <taxon>BOP clade</taxon>
        <taxon>Pooideae</taxon>
        <taxon>Triticodae</taxon>
        <taxon>Triticeae</taxon>
        <taxon>Triticinae</taxon>
        <taxon>Triticum</taxon>
    </lineage>
</organism>
<keyword evidence="16" id="KW-0675">Receptor</keyword>
<feature type="binding site" evidence="20">
    <location>
        <position position="313"/>
    </location>
    <ligand>
        <name>ATP</name>
        <dbReference type="ChEBI" id="CHEBI:30616"/>
    </ligand>
</feature>
<evidence type="ECO:0000256" key="11">
    <source>
        <dbReference type="ARBA" id="ARBA00022741"/>
    </source>
</evidence>
<dbReference type="SUPFAM" id="SSF56112">
    <property type="entry name" value="Protein kinase-like (PK-like)"/>
    <property type="match status" value="1"/>
</dbReference>
<feature type="domain" description="Protein kinase" evidence="23">
    <location>
        <begin position="285"/>
        <end position="575"/>
    </location>
</feature>
<dbReference type="PANTHER" id="PTHR47988">
    <property type="entry name" value="SOMATIC EMBRYOGENESIS RECEPTOR KINASE 1"/>
    <property type="match status" value="1"/>
</dbReference>
<evidence type="ECO:0000256" key="7">
    <source>
        <dbReference type="ARBA" id="ARBA00022679"/>
    </source>
</evidence>
<keyword evidence="14 21" id="KW-1133">Transmembrane helix</keyword>
<evidence type="ECO:0000256" key="13">
    <source>
        <dbReference type="ARBA" id="ARBA00022840"/>
    </source>
</evidence>
<dbReference type="GO" id="GO:0009742">
    <property type="term" value="P:brassinosteroid mediated signaling pathway"/>
    <property type="evidence" value="ECO:0007669"/>
    <property type="project" value="UniProtKB-ARBA"/>
</dbReference>
<evidence type="ECO:0000256" key="21">
    <source>
        <dbReference type="SAM" id="Phobius"/>
    </source>
</evidence>
<keyword evidence="17" id="KW-0325">Glycoprotein</keyword>
<dbReference type="AlphaFoldDB" id="A0A9R1BDC4"/>
<keyword evidence="10" id="KW-0677">Repeat</keyword>
<dbReference type="Gene3D" id="1.10.510.10">
    <property type="entry name" value="Transferase(Phosphotransferase) domain 1"/>
    <property type="match status" value="1"/>
</dbReference>
<feature type="signal peptide" evidence="22">
    <location>
        <begin position="1"/>
        <end position="23"/>
    </location>
</feature>
<evidence type="ECO:0000256" key="20">
    <source>
        <dbReference type="PROSITE-ProRule" id="PRU10141"/>
    </source>
</evidence>
<feature type="transmembrane region" description="Helical" evidence="21">
    <location>
        <begin position="222"/>
        <end position="245"/>
    </location>
</feature>
<dbReference type="GO" id="GO:0004674">
    <property type="term" value="F:protein serine/threonine kinase activity"/>
    <property type="evidence" value="ECO:0007669"/>
    <property type="project" value="UniProtKB-KW"/>
</dbReference>
<keyword evidence="9 22" id="KW-0732">Signal</keyword>
<dbReference type="Proteomes" id="UP000324705">
    <property type="component" value="Chromosome 6B"/>
</dbReference>
<evidence type="ECO:0000256" key="1">
    <source>
        <dbReference type="ARBA" id="ARBA00004162"/>
    </source>
</evidence>
<comment type="similarity">
    <text evidence="2">Belongs to the protein kinase superfamily. Ser/Thr protein kinase family.</text>
</comment>
<evidence type="ECO:0000256" key="22">
    <source>
        <dbReference type="SAM" id="SignalP"/>
    </source>
</evidence>
<evidence type="ECO:0000256" key="17">
    <source>
        <dbReference type="ARBA" id="ARBA00023180"/>
    </source>
</evidence>
<dbReference type="PROSITE" id="PS50011">
    <property type="entry name" value="PROTEIN_KINASE_DOM"/>
    <property type="match status" value="1"/>
</dbReference>
<keyword evidence="4" id="KW-1003">Cell membrane</keyword>
<evidence type="ECO:0000256" key="15">
    <source>
        <dbReference type="ARBA" id="ARBA00023136"/>
    </source>
</evidence>
<dbReference type="GO" id="GO:0005886">
    <property type="term" value="C:plasma membrane"/>
    <property type="evidence" value="ECO:0007669"/>
    <property type="project" value="UniProtKB-SubCell"/>
</dbReference>
<evidence type="ECO:0000256" key="19">
    <source>
        <dbReference type="ARBA" id="ARBA00048679"/>
    </source>
</evidence>
<comment type="catalytic activity">
    <reaction evidence="18">
        <text>L-threonyl-[protein] + ATP = O-phospho-L-threonyl-[protein] + ADP + H(+)</text>
        <dbReference type="Rhea" id="RHEA:46608"/>
        <dbReference type="Rhea" id="RHEA-COMP:11060"/>
        <dbReference type="Rhea" id="RHEA-COMP:11605"/>
        <dbReference type="ChEBI" id="CHEBI:15378"/>
        <dbReference type="ChEBI" id="CHEBI:30013"/>
        <dbReference type="ChEBI" id="CHEBI:30616"/>
        <dbReference type="ChEBI" id="CHEBI:61977"/>
        <dbReference type="ChEBI" id="CHEBI:456216"/>
        <dbReference type="EC" id="2.7.11.1"/>
    </reaction>
</comment>
<dbReference type="Gene3D" id="3.30.200.20">
    <property type="entry name" value="Phosphorylase Kinase, domain 1"/>
    <property type="match status" value="1"/>
</dbReference>
<evidence type="ECO:0000313" key="25">
    <source>
        <dbReference type="Proteomes" id="UP000324705"/>
    </source>
</evidence>
<dbReference type="Gramene" id="TRITD6Bv1G170870.1">
    <property type="protein sequence ID" value="TRITD6Bv1G170870.1"/>
    <property type="gene ID" value="TRITD6Bv1G170870"/>
</dbReference>
<dbReference type="FunFam" id="3.80.10.10:FF:000275">
    <property type="entry name" value="Leucine-rich repeat receptor-like protein kinase"/>
    <property type="match status" value="1"/>
</dbReference>
<keyword evidence="7" id="KW-0808">Transferase</keyword>
<dbReference type="FunFam" id="1.10.510.10:FF:000016">
    <property type="entry name" value="Somatic embryogenesis receptor-like kinase 1"/>
    <property type="match status" value="1"/>
</dbReference>
<protein>
    <recommendedName>
        <fullName evidence="3">non-specific serine/threonine protein kinase</fullName>
        <ecNumber evidence="3">2.7.11.1</ecNumber>
    </recommendedName>
</protein>
<gene>
    <name evidence="24" type="ORF">TRITD_6Bv1G170870</name>
</gene>
<dbReference type="Pfam" id="PF07714">
    <property type="entry name" value="PK_Tyr_Ser-Thr"/>
    <property type="match status" value="1"/>
</dbReference>
<sequence length="605" mass="66589">MEAVPLLLLLLLLLSSPLAPAPANGLLSPKGVNYEVQALMTIKNYLKDPHGVLKNWDQDSVDPCSWTMVTCSQENLVTGLEAPSQNLSGLLSPSIGNLTNLEIVLLQNNNINGRIPAEIGRLTKLRTLDLSSNHFSGEIPGSVSRLRDLQYLRLNNNTLSGAFPSASANLSHLVFFIVGNPLICGAATEQDCYGTLPMPMSYSLNNTQGTVLPAKSKSHKAAIAFGSTIGCISILFLVTGLLFWWRHRKNRQILFDVDDQHIENVNLENLKRFQFRELQAATENFSSKNMIGKGGFGNVYRGKLPDGTIVAVKRLKDGNAAGGELQFQTEVEMISLAVHRNLLRLCGFCMTATERLLIYPYMSNGSVASRLKGKPPLNWITRKGIALGAARGLLYLHEQCDPKIIHRDVKAANVLLDDFCEAIVGDFGLAKLLDHRDSHVTTAVRGTVGHIAPEYLSTGQSSEKTDVFGFGILLLELITGQTALEFGKSSNQKGAMLDWVKKMHQEKKLDVLVDKGLGSSYDHIELEEMVQVALLCTQYLPSHRPKMSEVVRMLEGDGLAERWEASQRTDSHKFKVPDFTFGRCYSDLTDDSSLLVQAVELSGPR</sequence>
<dbReference type="InterPro" id="IPR013210">
    <property type="entry name" value="LRR_N_plant-typ"/>
</dbReference>
<accession>A0A9R1BDC4</accession>